<dbReference type="Pfam" id="PF13844">
    <property type="entry name" value="Glyco_transf_41"/>
    <property type="match status" value="2"/>
</dbReference>
<protein>
    <submittedName>
        <fullName evidence="1">Tetratricopeptide repeat protein</fullName>
    </submittedName>
</protein>
<accession>A0ABV2BR39</accession>
<dbReference type="InterPro" id="IPR011990">
    <property type="entry name" value="TPR-like_helical_dom_sf"/>
</dbReference>
<dbReference type="SUPFAM" id="SSF48452">
    <property type="entry name" value="TPR-like"/>
    <property type="match status" value="2"/>
</dbReference>
<reference evidence="1 2" key="1">
    <citation type="submission" date="2024-06" db="EMBL/GenBank/DDBJ databases">
        <authorList>
            <person name="Li F."/>
        </authorList>
    </citation>
    <scope>NUCLEOTIDE SEQUENCE [LARGE SCALE GENOMIC DNA]</scope>
    <source>
        <strain evidence="1 2">GXAS 311</strain>
    </source>
</reference>
<keyword evidence="2" id="KW-1185">Reference proteome</keyword>
<dbReference type="Gene3D" id="3.40.50.2000">
    <property type="entry name" value="Glycogen Phosphorylase B"/>
    <property type="match status" value="1"/>
</dbReference>
<gene>
    <name evidence="1" type="ORF">ABVT43_04605</name>
</gene>
<dbReference type="Pfam" id="PF13181">
    <property type="entry name" value="TPR_8"/>
    <property type="match status" value="3"/>
</dbReference>
<dbReference type="PROSITE" id="PS50005">
    <property type="entry name" value="TPR"/>
    <property type="match status" value="5"/>
</dbReference>
<dbReference type="EMBL" id="JBEVCJ010000004">
    <property type="protein sequence ID" value="MET1254400.1"/>
    <property type="molecule type" value="Genomic_DNA"/>
</dbReference>
<dbReference type="InterPro" id="IPR029489">
    <property type="entry name" value="OGT/SEC/SPY_C"/>
</dbReference>
<dbReference type="Pfam" id="PF13432">
    <property type="entry name" value="TPR_16"/>
    <property type="match status" value="1"/>
</dbReference>
<dbReference type="SMART" id="SM00028">
    <property type="entry name" value="TPR"/>
    <property type="match status" value="9"/>
</dbReference>
<comment type="caution">
    <text evidence="1">The sequence shown here is derived from an EMBL/GenBank/DDBJ whole genome shotgun (WGS) entry which is preliminary data.</text>
</comment>
<name>A0ABV2BR39_9GAMM</name>
<sequence>MSNNTINSKKIHNKKLSQWINQAVKDHQAGQLSAAKAQYLKILQHAEANPEINHLLGLVCLQLKELNDSVHYLQRAVQLNPKEMSFTQSLVNVWVQVGEFAKAKQLLQQLVQENRINAELADNLGFCLIQLGEYSAAIDWLKSRLNIDAKNWQTWLLLGNSYFQMQQFSEAAECYQQVLHLSPHQIDAMNNLASIHLNQQLNTQALELLCQVVELNPQHFIAWSNMASALIAIKQYDEALNCSEKSIQINAHYSDAYLLSGICNSALGRFEQALARFQWLLSHQHVSPNFFNHLGNLYKRMQIFEQAEAAFNSAIELDEHCIEAIYNLGILKALQRNYSAAIEYFKKTLILDKEFHAARAPLLHMLRQVCRWDEAQEQVTICRQLLANHVAVELPPFSFITLEDSDASEQLAIANHWFKQHAQTIIPLPAKGSSNGETQPQVLIKQRLINELSKKQTSHQKIKLGYLSADFHEHATASLLVRVIELHDRHQFEVHAFSYGVDDHSNMRKRLLNAFDFFHDVQYFNDKQVAQLIQNQHIDLLIDLKGFTQNSRSQILAYRPAPIQIAYLGYPATMGKKLVDFAVADRFITQSQSAQFEESMLNLNYCYQPNDDTRHLASKPSHFDYGLPLNHIIFGAFHQSYKLSKEMLQTWSQILINVPESIFWCLSVDVAAQAVIKSVFIESGVDEGRIIFAPRCSPAEHLARIQLVDIMLDAFPVNGHTTTSDALWAGVPVITLVGKTFISRVAGSLLHFMQLDELITENHQAYQQRAITIARSPEKLQAIKQKIQVQKKSSPVFNTQAYTTDFEKQLLNIYHSHHQIKNIEE</sequence>
<proteinExistence type="predicted"/>
<dbReference type="Pfam" id="PF14559">
    <property type="entry name" value="TPR_19"/>
    <property type="match status" value="1"/>
</dbReference>
<dbReference type="PANTHER" id="PTHR44366:SF1">
    <property type="entry name" value="UDP-N-ACETYLGLUCOSAMINE--PEPTIDE N-ACETYLGLUCOSAMINYLTRANSFERASE 110 KDA SUBUNIT"/>
    <property type="match status" value="1"/>
</dbReference>
<dbReference type="Gene3D" id="3.40.50.11380">
    <property type="match status" value="1"/>
</dbReference>
<dbReference type="InterPro" id="IPR037919">
    <property type="entry name" value="OGT"/>
</dbReference>
<dbReference type="Proteomes" id="UP001548189">
    <property type="component" value="Unassembled WGS sequence"/>
</dbReference>
<dbReference type="Gene3D" id="1.25.40.10">
    <property type="entry name" value="Tetratricopeptide repeat domain"/>
    <property type="match status" value="4"/>
</dbReference>
<evidence type="ECO:0000313" key="1">
    <source>
        <dbReference type="EMBL" id="MET1254400.1"/>
    </source>
</evidence>
<dbReference type="Pfam" id="PF00515">
    <property type="entry name" value="TPR_1"/>
    <property type="match status" value="1"/>
</dbReference>
<dbReference type="PANTHER" id="PTHR44366">
    <property type="entry name" value="UDP-N-ACETYLGLUCOSAMINE--PEPTIDE N-ACETYLGLUCOSAMINYLTRANSFERASE 110 KDA SUBUNIT"/>
    <property type="match status" value="1"/>
</dbReference>
<organism evidence="1 2">
    <name type="scientific">Aliikangiella maris</name>
    <dbReference type="NCBI Taxonomy" id="3162458"/>
    <lineage>
        <taxon>Bacteria</taxon>
        <taxon>Pseudomonadati</taxon>
        <taxon>Pseudomonadota</taxon>
        <taxon>Gammaproteobacteria</taxon>
        <taxon>Oceanospirillales</taxon>
        <taxon>Pleioneaceae</taxon>
        <taxon>Aliikangiella</taxon>
    </lineage>
</organism>
<dbReference type="InterPro" id="IPR019734">
    <property type="entry name" value="TPR_rpt"/>
</dbReference>
<evidence type="ECO:0000313" key="2">
    <source>
        <dbReference type="Proteomes" id="UP001548189"/>
    </source>
</evidence>